<evidence type="ECO:0000313" key="3">
    <source>
        <dbReference type="EMBL" id="SPD21891.1"/>
    </source>
</evidence>
<dbReference type="AlphaFoldDB" id="A0A2N9IDB2"/>
<feature type="region of interest" description="Disordered" evidence="1">
    <location>
        <begin position="27"/>
        <end position="74"/>
    </location>
</feature>
<name>A0A2N9IDB2_FAGSY</name>
<dbReference type="EMBL" id="OIVN01005316">
    <property type="protein sequence ID" value="SPD21891.1"/>
    <property type="molecule type" value="Genomic_DNA"/>
</dbReference>
<dbReference type="PROSITE" id="PS50897">
    <property type="entry name" value="CTLH"/>
    <property type="match status" value="1"/>
</dbReference>
<evidence type="ECO:0000259" key="2">
    <source>
        <dbReference type="PROSITE" id="PS50897"/>
    </source>
</evidence>
<proteinExistence type="predicted"/>
<reference evidence="3" key="1">
    <citation type="submission" date="2018-02" db="EMBL/GenBank/DDBJ databases">
        <authorList>
            <person name="Cohen D.B."/>
            <person name="Kent A.D."/>
        </authorList>
    </citation>
    <scope>NUCLEOTIDE SEQUENCE</scope>
</reference>
<organism evidence="3">
    <name type="scientific">Fagus sylvatica</name>
    <name type="common">Beechnut</name>
    <dbReference type="NCBI Taxonomy" id="28930"/>
    <lineage>
        <taxon>Eukaryota</taxon>
        <taxon>Viridiplantae</taxon>
        <taxon>Streptophyta</taxon>
        <taxon>Embryophyta</taxon>
        <taxon>Tracheophyta</taxon>
        <taxon>Spermatophyta</taxon>
        <taxon>Magnoliopsida</taxon>
        <taxon>eudicotyledons</taxon>
        <taxon>Gunneridae</taxon>
        <taxon>Pentapetalae</taxon>
        <taxon>rosids</taxon>
        <taxon>fabids</taxon>
        <taxon>Fagales</taxon>
        <taxon>Fagaceae</taxon>
        <taxon>Fagus</taxon>
    </lineage>
</organism>
<gene>
    <name evidence="3" type="ORF">FSB_LOCUS49773</name>
</gene>
<feature type="compositionally biased region" description="Polar residues" evidence="1">
    <location>
        <begin position="27"/>
        <end position="36"/>
    </location>
</feature>
<feature type="compositionally biased region" description="Pro residues" evidence="1">
    <location>
        <begin position="37"/>
        <end position="53"/>
    </location>
</feature>
<protein>
    <recommendedName>
        <fullName evidence="2">CTLH domain-containing protein</fullName>
    </recommendedName>
</protein>
<evidence type="ECO:0000256" key="1">
    <source>
        <dbReference type="SAM" id="MobiDB-lite"/>
    </source>
</evidence>
<feature type="domain" description="CTLH" evidence="2">
    <location>
        <begin position="181"/>
        <end position="236"/>
    </location>
</feature>
<feature type="compositionally biased region" description="Pro residues" evidence="1">
    <location>
        <begin position="62"/>
        <end position="71"/>
    </location>
</feature>
<dbReference type="InterPro" id="IPR006595">
    <property type="entry name" value="CTLH_C"/>
</dbReference>
<sequence>MESLSRLHNCHQTLHFSLNHHRPSLSKPISSLFFTTPPSPPPPPPSPPPPSSPPIRASSSPDPLPENPNPPLSQTLKSLLRLTLPTIASTATATLLFMRFNPKSLIAPTSTHTQQLPNGIITCTDLKVKMKVVDYLIELKPDHQAWHLLKTQIRSYTQELDSARFGFQEILAKDLLCHKPHCGDIKECLEKVDELKDLSLEIEAAMDKCTKNSEIKFYLRDFKYLVELLRDSKRKVFGALKYFQELEQRGYKE</sequence>
<accession>A0A2N9IDB2</accession>